<keyword evidence="1" id="KW-0812">Transmembrane</keyword>
<keyword evidence="7" id="KW-1185">Reference proteome</keyword>
<evidence type="ECO:0000313" key="3">
    <source>
        <dbReference type="EMBL" id="KQH82392.1"/>
    </source>
</evidence>
<dbReference type="GeneID" id="33334116"/>
<evidence type="ECO:0000313" key="7">
    <source>
        <dbReference type="Proteomes" id="UP000250136"/>
    </source>
</evidence>
<dbReference type="PATRIC" id="fig|277988.4.peg.1142"/>
<name>A0A0Q2UNV5_9EURY</name>
<evidence type="ECO:0000313" key="2">
    <source>
        <dbReference type="EMBL" id="ASJ12613.1"/>
    </source>
</evidence>
<dbReference type="RefSeq" id="WP_055429287.1">
    <property type="nucleotide sequence ID" value="NZ_CP015105.1"/>
</dbReference>
<evidence type="ECO:0000313" key="6">
    <source>
        <dbReference type="Proteomes" id="UP000182125"/>
    </source>
</evidence>
<dbReference type="Proteomes" id="UP000051862">
    <property type="component" value="Unassembled WGS sequence"/>
</dbReference>
<dbReference type="EMBL" id="LIXN01000008">
    <property type="protein sequence ID" value="KQH82392.1"/>
    <property type="molecule type" value="Genomic_DNA"/>
</dbReference>
<dbReference type="OrthoDB" id="101013at2157"/>
<reference evidence="3 5" key="1">
    <citation type="submission" date="2015-08" db="EMBL/GenBank/DDBJ databases">
        <title>Thermococcus thioreducens DSM 14981 genome sequencing.</title>
        <authorList>
            <person name="Hong S.-J."/>
            <person name="Kim M.-C."/>
            <person name="Shin J.-H."/>
        </authorList>
    </citation>
    <scope>NUCLEOTIDE SEQUENCE [LARGE SCALE GENOMIC DNA]</scope>
    <source>
        <strain evidence="3 5">DSM 14981</strain>
    </source>
</reference>
<protein>
    <submittedName>
        <fullName evidence="4">ABC-2 type transport system permease protein</fullName>
    </submittedName>
</protein>
<keyword evidence="1" id="KW-1133">Transmembrane helix</keyword>
<dbReference type="AlphaFoldDB" id="A0A0Q2UNV5"/>
<dbReference type="EMBL" id="CP015105">
    <property type="protein sequence ID" value="ASJ12613.1"/>
    <property type="molecule type" value="Genomic_DNA"/>
</dbReference>
<evidence type="ECO:0000313" key="4">
    <source>
        <dbReference type="EMBL" id="SEV87894.1"/>
    </source>
</evidence>
<organism evidence="3 5">
    <name type="scientific">Thermococcus thioreducens</name>
    <dbReference type="NCBI Taxonomy" id="277988"/>
    <lineage>
        <taxon>Archaea</taxon>
        <taxon>Methanobacteriati</taxon>
        <taxon>Methanobacteriota</taxon>
        <taxon>Thermococci</taxon>
        <taxon>Thermococcales</taxon>
        <taxon>Thermococcaceae</taxon>
        <taxon>Thermococcus</taxon>
    </lineage>
</organism>
<gene>
    <name evidence="2" type="ORF">A3L14_06795</name>
    <name evidence="3" type="ORF">AMR53_05445</name>
    <name evidence="4" type="ORF">SAMN05216170_0589</name>
</gene>
<sequence length="259" mass="27509">MGTVRTQLEWELNDPLKLVVFLFGFLLAGLAFLKDALSMGATGMLSPFSQGSAVHYAKTIPRLALPVLSQEAYSVLIFVAVMLSTLSVRGEIDSLAALTVYSLPIRKWKLFLIKFVSVLVLTALSFVIPYFLAVGYVLSGSPSLLAGILGDGVWSNVLTFFLIAVFYTVSVSIFIALLSPNSFASILGGLSVLYVPVILGISSLPPFSISAAMSSYLSSVAYGMGHTVAAHGNVAGVGFFLPSTLLAASVILSERRDAR</sequence>
<dbReference type="Proteomes" id="UP000182125">
    <property type="component" value="Unassembled WGS sequence"/>
</dbReference>
<reference evidence="4 6" key="3">
    <citation type="submission" date="2016-10" db="EMBL/GenBank/DDBJ databases">
        <authorList>
            <person name="de Groot N.N."/>
        </authorList>
    </citation>
    <scope>NUCLEOTIDE SEQUENCE [LARGE SCALE GENOMIC DNA]</scope>
    <source>
        <strain evidence="4 6">OGL-20</strain>
    </source>
</reference>
<proteinExistence type="predicted"/>
<accession>A0A0Q2UNV5</accession>
<dbReference type="Proteomes" id="UP000250136">
    <property type="component" value="Chromosome"/>
</dbReference>
<feature type="transmembrane region" description="Helical" evidence="1">
    <location>
        <begin position="158"/>
        <end position="178"/>
    </location>
</feature>
<dbReference type="STRING" id="277988.SAMN05216170_0589"/>
<dbReference type="KEGG" id="ttd:A3L14_06795"/>
<feature type="transmembrane region" description="Helical" evidence="1">
    <location>
        <begin position="233"/>
        <end position="252"/>
    </location>
</feature>
<reference evidence="2 7" key="2">
    <citation type="submission" date="2016-04" db="EMBL/GenBank/DDBJ databases">
        <title>Complete genome sequence of Thermococcus thioreducens type strain OGL-20P.</title>
        <authorList>
            <person name="Oger P.M."/>
        </authorList>
    </citation>
    <scope>NUCLEOTIDE SEQUENCE [LARGE SCALE GENOMIC DNA]</scope>
    <source>
        <strain evidence="2 7">OGL-20P</strain>
    </source>
</reference>
<feature type="transmembrane region" description="Helical" evidence="1">
    <location>
        <begin position="15"/>
        <end position="33"/>
    </location>
</feature>
<keyword evidence="1" id="KW-0472">Membrane</keyword>
<evidence type="ECO:0000256" key="1">
    <source>
        <dbReference type="SAM" id="Phobius"/>
    </source>
</evidence>
<feature type="transmembrane region" description="Helical" evidence="1">
    <location>
        <begin position="111"/>
        <end position="138"/>
    </location>
</feature>
<evidence type="ECO:0000313" key="5">
    <source>
        <dbReference type="Proteomes" id="UP000051862"/>
    </source>
</evidence>
<dbReference type="EMBL" id="FOIW01000001">
    <property type="protein sequence ID" value="SEV87894.1"/>
    <property type="molecule type" value="Genomic_DNA"/>
</dbReference>
<feature type="transmembrane region" description="Helical" evidence="1">
    <location>
        <begin position="190"/>
        <end position="213"/>
    </location>
</feature>